<dbReference type="PANTHER" id="PTHR10366:SF812">
    <property type="entry name" value="VPS9 DOMAIN-CONTAINING PROTEIN"/>
    <property type="match status" value="1"/>
</dbReference>
<evidence type="ECO:0000259" key="3">
    <source>
        <dbReference type="Pfam" id="PF01370"/>
    </source>
</evidence>
<feature type="domain" description="NAD-dependent epimerase/dehydratase" evidence="3">
    <location>
        <begin position="6"/>
        <end position="259"/>
    </location>
</feature>
<dbReference type="InterPro" id="IPR001509">
    <property type="entry name" value="Epimerase_deHydtase"/>
</dbReference>
<dbReference type="Gene3D" id="3.40.50.720">
    <property type="entry name" value="NAD(P)-binding Rossmann-like Domain"/>
    <property type="match status" value="1"/>
</dbReference>
<dbReference type="Proteomes" id="UP000774617">
    <property type="component" value="Unassembled WGS sequence"/>
</dbReference>
<dbReference type="InterPro" id="IPR036291">
    <property type="entry name" value="NAD(P)-bd_dom_sf"/>
</dbReference>
<evidence type="ECO:0000313" key="5">
    <source>
        <dbReference type="Proteomes" id="UP000774617"/>
    </source>
</evidence>
<comment type="similarity">
    <text evidence="2">Belongs to the NAD(P)-dependent epimerase/dehydratase family. Dihydroflavonol-4-reductase subfamily.</text>
</comment>
<keyword evidence="1" id="KW-0560">Oxidoreductase</keyword>
<evidence type="ECO:0000313" key="4">
    <source>
        <dbReference type="EMBL" id="KAH7020683.1"/>
    </source>
</evidence>
<dbReference type="Pfam" id="PF01370">
    <property type="entry name" value="Epimerase"/>
    <property type="match status" value="1"/>
</dbReference>
<name>A0ABQ8FS84_9PEZI</name>
<organism evidence="4 5">
    <name type="scientific">Macrophomina phaseolina</name>
    <dbReference type="NCBI Taxonomy" id="35725"/>
    <lineage>
        <taxon>Eukaryota</taxon>
        <taxon>Fungi</taxon>
        <taxon>Dikarya</taxon>
        <taxon>Ascomycota</taxon>
        <taxon>Pezizomycotina</taxon>
        <taxon>Dothideomycetes</taxon>
        <taxon>Dothideomycetes incertae sedis</taxon>
        <taxon>Botryosphaeriales</taxon>
        <taxon>Botryosphaeriaceae</taxon>
        <taxon>Macrophomina</taxon>
    </lineage>
</organism>
<evidence type="ECO:0000256" key="1">
    <source>
        <dbReference type="ARBA" id="ARBA00023002"/>
    </source>
</evidence>
<evidence type="ECO:0000256" key="2">
    <source>
        <dbReference type="ARBA" id="ARBA00023445"/>
    </source>
</evidence>
<proteinExistence type="inferred from homology"/>
<dbReference type="InterPro" id="IPR050425">
    <property type="entry name" value="NAD(P)_dehydrat-like"/>
</dbReference>
<reference evidence="4 5" key="1">
    <citation type="journal article" date="2021" name="Nat. Commun.">
        <title>Genetic determinants of endophytism in the Arabidopsis root mycobiome.</title>
        <authorList>
            <person name="Mesny F."/>
            <person name="Miyauchi S."/>
            <person name="Thiergart T."/>
            <person name="Pickel B."/>
            <person name="Atanasova L."/>
            <person name="Karlsson M."/>
            <person name="Huettel B."/>
            <person name="Barry K.W."/>
            <person name="Haridas S."/>
            <person name="Chen C."/>
            <person name="Bauer D."/>
            <person name="Andreopoulos W."/>
            <person name="Pangilinan J."/>
            <person name="LaButti K."/>
            <person name="Riley R."/>
            <person name="Lipzen A."/>
            <person name="Clum A."/>
            <person name="Drula E."/>
            <person name="Henrissat B."/>
            <person name="Kohler A."/>
            <person name="Grigoriev I.V."/>
            <person name="Martin F.M."/>
            <person name="Hacquard S."/>
        </authorList>
    </citation>
    <scope>NUCLEOTIDE SEQUENCE [LARGE SCALE GENOMIC DNA]</scope>
    <source>
        <strain evidence="4 5">MPI-SDFR-AT-0080</strain>
    </source>
</reference>
<dbReference type="PANTHER" id="PTHR10366">
    <property type="entry name" value="NAD DEPENDENT EPIMERASE/DEHYDRATASE"/>
    <property type="match status" value="1"/>
</dbReference>
<dbReference type="SUPFAM" id="SSF51735">
    <property type="entry name" value="NAD(P)-binding Rossmann-fold domains"/>
    <property type="match status" value="1"/>
</dbReference>
<accession>A0ABQ8FS84</accession>
<sequence length="343" mass="36807">MSSGLILITGGTGFIGGHVVQQTLEAGYRARLVVRREESIGNFKKVFSKHFSQLDFVVIRDFTKDGAFSDALVGVDYIFHLASPIPGRGNDFKEDYLAPATKGTISLLEAAQSVPSIKRVVIDSSAGALLPLDLSDVGSLEIKEGINRTIPIHPDSPLVTSPSATDMDKYNTSKVLAHRACLDWVDQQSAAGALPFAVVTLHPSVVVGRHLLQPSPADPGSSNALLWDSLFAPAALIPMAGVDVRDVASAHVRALRPADAELGEKGRVAEFVISAPDWTWQGVVDFVKKKYPGLGVTLDGSSGPDFKIRTERAEKVLGIKWRPLEDAVGELVDQQIEIGVAKR</sequence>
<comment type="caution">
    <text evidence="4">The sequence shown here is derived from an EMBL/GenBank/DDBJ whole genome shotgun (WGS) entry which is preliminary data.</text>
</comment>
<protein>
    <submittedName>
        <fullName evidence="4">NAD dependent epimerase/dehydratase</fullName>
    </submittedName>
</protein>
<dbReference type="EMBL" id="JAGTJR010000066">
    <property type="protein sequence ID" value="KAH7020683.1"/>
    <property type="molecule type" value="Genomic_DNA"/>
</dbReference>
<keyword evidence="5" id="KW-1185">Reference proteome</keyword>
<gene>
    <name evidence="4" type="ORF">B0J12DRAFT_746566</name>
</gene>